<name>A0ABN8S2C8_9CNID</name>
<dbReference type="EMBL" id="CALNXK010000367">
    <property type="protein sequence ID" value="CAH3183874.1"/>
    <property type="molecule type" value="Genomic_DNA"/>
</dbReference>
<dbReference type="PROSITE" id="PS50026">
    <property type="entry name" value="EGF_3"/>
    <property type="match status" value="3"/>
</dbReference>
<evidence type="ECO:0000256" key="3">
    <source>
        <dbReference type="ARBA" id="ARBA00022737"/>
    </source>
</evidence>
<dbReference type="PROSITE" id="PS00010">
    <property type="entry name" value="ASX_HYDROXYL"/>
    <property type="match status" value="3"/>
</dbReference>
<dbReference type="SMART" id="SM00179">
    <property type="entry name" value="EGF_CA"/>
    <property type="match status" value="3"/>
</dbReference>
<gene>
    <name evidence="9" type="ORF">PLOB_00029228</name>
</gene>
<dbReference type="SMART" id="SM00584">
    <property type="entry name" value="TLDc"/>
    <property type="match status" value="1"/>
</dbReference>
<feature type="domain" description="EGF-like" evidence="6">
    <location>
        <begin position="195"/>
        <end position="235"/>
    </location>
</feature>
<dbReference type="InterPro" id="IPR052235">
    <property type="entry name" value="Nephronectin_domain"/>
</dbReference>
<evidence type="ECO:0000259" key="7">
    <source>
        <dbReference type="PROSITE" id="PS50041"/>
    </source>
</evidence>
<dbReference type="InterPro" id="IPR016187">
    <property type="entry name" value="CTDL_fold"/>
</dbReference>
<dbReference type="InterPro" id="IPR018097">
    <property type="entry name" value="EGF_Ca-bd_CS"/>
</dbReference>
<sequence length="518" mass="58315">DVPFAKNYDKEPIVLIAAGHNSEGNNLKPIYMSVTPWIEHIKTSEFRICLKELFADQHDPVTVSYTVLADVCKPGWSYFNGICYSTSHSCKNWTEAEKTCQAYSGNLITVRNKEENVYIQHRLNGAKGWIGLNDRVIEGTFDWVDNQTSNFSYWAKNQPNNFNNEDCVHTLGVSHSFMWNDVSCGTCHNYTCSEDYGECGGNNNHCHQNAICTNIIGSYSCRCSVGYAGDGLLCRDIDECSSGHQCDSSATCYNTDGSYTCTCNSGFTGDGRTCRDVDECSLNTHDCHSHAICTNTEGSFTCKCDVNAHYIGDGKTCTPHRGLDDSVILANDASKISQLNTWLLPHLQSPDRSYWKLCYRASNHGWSSQTFHSYCDNKGPTVTIVRVGIYIFGGYNDNSWQWSASYQYSRNTFLYSLKNYKGYGYFKQDITNCCYGSATYSQYNYGPTFGGGHDMHIADNAGGNTNSYLRCNSYRSGPYCDYSIWVGTRYGNNFRPDELEVYYEGVFSVVRTYPCRYS</sequence>
<dbReference type="Pfam" id="PF00059">
    <property type="entry name" value="Lectin_C"/>
    <property type="match status" value="1"/>
</dbReference>
<dbReference type="SMART" id="SM00181">
    <property type="entry name" value="EGF"/>
    <property type="match status" value="3"/>
</dbReference>
<dbReference type="Proteomes" id="UP001159405">
    <property type="component" value="Unassembled WGS sequence"/>
</dbReference>
<evidence type="ECO:0000256" key="2">
    <source>
        <dbReference type="ARBA" id="ARBA00022729"/>
    </source>
</evidence>
<keyword evidence="10" id="KW-1185">Reference proteome</keyword>
<evidence type="ECO:0000313" key="9">
    <source>
        <dbReference type="EMBL" id="CAH3183874.1"/>
    </source>
</evidence>
<dbReference type="SUPFAM" id="SSF56436">
    <property type="entry name" value="C-type lectin-like"/>
    <property type="match status" value="1"/>
</dbReference>
<evidence type="ECO:0000259" key="8">
    <source>
        <dbReference type="PROSITE" id="PS51886"/>
    </source>
</evidence>
<dbReference type="InterPro" id="IPR018378">
    <property type="entry name" value="C-type_lectin_CS"/>
</dbReference>
<protein>
    <submittedName>
        <fullName evidence="9">Uncharacterized protein</fullName>
    </submittedName>
</protein>
<dbReference type="PROSITE" id="PS01187">
    <property type="entry name" value="EGF_CA"/>
    <property type="match status" value="2"/>
</dbReference>
<feature type="domain" description="C-type lectin" evidence="7">
    <location>
        <begin position="79"/>
        <end position="193"/>
    </location>
</feature>
<feature type="domain" description="TLDc" evidence="8">
    <location>
        <begin position="327"/>
        <end position="505"/>
    </location>
</feature>
<accession>A0ABN8S2C8</accession>
<reference evidence="9 10" key="1">
    <citation type="submission" date="2022-05" db="EMBL/GenBank/DDBJ databases">
        <authorList>
            <consortium name="Genoscope - CEA"/>
            <person name="William W."/>
        </authorList>
    </citation>
    <scope>NUCLEOTIDE SEQUENCE [LARGE SCALE GENOMIC DNA]</scope>
</reference>
<evidence type="ECO:0000256" key="5">
    <source>
        <dbReference type="PROSITE-ProRule" id="PRU00076"/>
    </source>
</evidence>
<comment type="caution">
    <text evidence="5">Lacks conserved residue(s) required for the propagation of feature annotation.</text>
</comment>
<dbReference type="InterPro" id="IPR000742">
    <property type="entry name" value="EGF"/>
</dbReference>
<feature type="non-terminal residue" evidence="9">
    <location>
        <position position="1"/>
    </location>
</feature>
<dbReference type="PROSITE" id="PS51886">
    <property type="entry name" value="TLDC"/>
    <property type="match status" value="1"/>
</dbReference>
<dbReference type="InterPro" id="IPR001304">
    <property type="entry name" value="C-type_lectin-like"/>
</dbReference>
<evidence type="ECO:0000256" key="4">
    <source>
        <dbReference type="ARBA" id="ARBA00023157"/>
    </source>
</evidence>
<dbReference type="InterPro" id="IPR001881">
    <property type="entry name" value="EGF-like_Ca-bd_dom"/>
</dbReference>
<evidence type="ECO:0000256" key="1">
    <source>
        <dbReference type="ARBA" id="ARBA00022536"/>
    </source>
</evidence>
<proteinExistence type="predicted"/>
<dbReference type="Pfam" id="PF07534">
    <property type="entry name" value="TLD"/>
    <property type="match status" value="1"/>
</dbReference>
<dbReference type="Pfam" id="PF12947">
    <property type="entry name" value="EGF_3"/>
    <property type="match status" value="3"/>
</dbReference>
<evidence type="ECO:0000259" key="6">
    <source>
        <dbReference type="PROSITE" id="PS50026"/>
    </source>
</evidence>
<dbReference type="Gene3D" id="2.10.25.10">
    <property type="entry name" value="Laminin"/>
    <property type="match status" value="3"/>
</dbReference>
<dbReference type="Gene3D" id="3.10.100.10">
    <property type="entry name" value="Mannose-Binding Protein A, subunit A"/>
    <property type="match status" value="1"/>
</dbReference>
<feature type="domain" description="EGF-like" evidence="6">
    <location>
        <begin position="276"/>
        <end position="318"/>
    </location>
</feature>
<keyword evidence="1 5" id="KW-0245">EGF-like domain</keyword>
<dbReference type="PROSITE" id="PS50041">
    <property type="entry name" value="C_TYPE_LECTIN_2"/>
    <property type="match status" value="1"/>
</dbReference>
<dbReference type="CDD" id="cd00054">
    <property type="entry name" value="EGF_CA"/>
    <property type="match status" value="3"/>
</dbReference>
<evidence type="ECO:0000313" key="10">
    <source>
        <dbReference type="Proteomes" id="UP001159405"/>
    </source>
</evidence>
<feature type="domain" description="EGF-like" evidence="6">
    <location>
        <begin position="236"/>
        <end position="275"/>
    </location>
</feature>
<dbReference type="InterPro" id="IPR024731">
    <property type="entry name" value="NELL2-like_EGF"/>
</dbReference>
<keyword evidence="2" id="KW-0732">Signal</keyword>
<dbReference type="InterPro" id="IPR006571">
    <property type="entry name" value="TLDc_dom"/>
</dbReference>
<dbReference type="PROSITE" id="PS00615">
    <property type="entry name" value="C_TYPE_LECTIN_1"/>
    <property type="match status" value="1"/>
</dbReference>
<dbReference type="PANTHER" id="PTHR24050">
    <property type="entry name" value="PA14 DOMAIN-CONTAINING PROTEIN"/>
    <property type="match status" value="1"/>
</dbReference>
<keyword evidence="3" id="KW-0677">Repeat</keyword>
<comment type="caution">
    <text evidence="9">The sequence shown here is derived from an EMBL/GenBank/DDBJ whole genome shotgun (WGS) entry which is preliminary data.</text>
</comment>
<dbReference type="PROSITE" id="PS01186">
    <property type="entry name" value="EGF_2"/>
    <property type="match status" value="2"/>
</dbReference>
<dbReference type="InterPro" id="IPR016186">
    <property type="entry name" value="C-type_lectin-like/link_sf"/>
</dbReference>
<keyword evidence="4" id="KW-1015">Disulfide bond</keyword>
<dbReference type="SMART" id="SM00034">
    <property type="entry name" value="CLECT"/>
    <property type="match status" value="1"/>
</dbReference>
<dbReference type="InterPro" id="IPR000152">
    <property type="entry name" value="EGF-type_Asp/Asn_hydroxyl_site"/>
</dbReference>
<organism evidence="9 10">
    <name type="scientific">Porites lobata</name>
    <dbReference type="NCBI Taxonomy" id="104759"/>
    <lineage>
        <taxon>Eukaryota</taxon>
        <taxon>Metazoa</taxon>
        <taxon>Cnidaria</taxon>
        <taxon>Anthozoa</taxon>
        <taxon>Hexacorallia</taxon>
        <taxon>Scleractinia</taxon>
        <taxon>Fungiina</taxon>
        <taxon>Poritidae</taxon>
        <taxon>Porites</taxon>
    </lineage>
</organism>
<dbReference type="SUPFAM" id="SSF57196">
    <property type="entry name" value="EGF/Laminin"/>
    <property type="match status" value="3"/>
</dbReference>
<dbReference type="PANTHER" id="PTHR24050:SF28">
    <property type="entry name" value="UROMODULIN-LIKE"/>
    <property type="match status" value="1"/>
</dbReference>